<dbReference type="AlphaFoldDB" id="A0AAV2JDZ5"/>
<evidence type="ECO:0000313" key="3">
    <source>
        <dbReference type="Proteomes" id="UP001497482"/>
    </source>
</evidence>
<evidence type="ECO:0000256" key="1">
    <source>
        <dbReference type="SAM" id="MobiDB-lite"/>
    </source>
</evidence>
<evidence type="ECO:0000313" key="2">
    <source>
        <dbReference type="EMBL" id="CAL1575881.1"/>
    </source>
</evidence>
<protein>
    <submittedName>
        <fullName evidence="2">Uncharacterized protein</fullName>
    </submittedName>
</protein>
<keyword evidence="3" id="KW-1185">Reference proteome</keyword>
<gene>
    <name evidence="2" type="ORF">KC01_LOCUS7358</name>
</gene>
<reference evidence="2 3" key="1">
    <citation type="submission" date="2024-04" db="EMBL/GenBank/DDBJ databases">
        <authorList>
            <person name="Waldvogel A.-M."/>
            <person name="Schoenle A."/>
        </authorList>
    </citation>
    <scope>NUCLEOTIDE SEQUENCE [LARGE SCALE GENOMIC DNA]</scope>
</reference>
<dbReference type="Proteomes" id="UP001497482">
    <property type="component" value="Chromosome 12"/>
</dbReference>
<accession>A0AAV2JDZ5</accession>
<sequence length="73" mass="8336">MEEAPGPQQVTHNRVSDVHVWSEAEPNDRETQPRYVTPPQPPTEAPEDPASWNSEVWREKRIRGYCGSAPKLL</sequence>
<proteinExistence type="predicted"/>
<dbReference type="EMBL" id="OZ035834">
    <property type="protein sequence ID" value="CAL1575881.1"/>
    <property type="molecule type" value="Genomic_DNA"/>
</dbReference>
<feature type="compositionally biased region" description="Basic and acidic residues" evidence="1">
    <location>
        <begin position="14"/>
        <end position="32"/>
    </location>
</feature>
<organism evidence="2 3">
    <name type="scientific">Knipowitschia caucasica</name>
    <name type="common">Caucasian dwarf goby</name>
    <name type="synonym">Pomatoschistus caucasicus</name>
    <dbReference type="NCBI Taxonomy" id="637954"/>
    <lineage>
        <taxon>Eukaryota</taxon>
        <taxon>Metazoa</taxon>
        <taxon>Chordata</taxon>
        <taxon>Craniata</taxon>
        <taxon>Vertebrata</taxon>
        <taxon>Euteleostomi</taxon>
        <taxon>Actinopterygii</taxon>
        <taxon>Neopterygii</taxon>
        <taxon>Teleostei</taxon>
        <taxon>Neoteleostei</taxon>
        <taxon>Acanthomorphata</taxon>
        <taxon>Gobiaria</taxon>
        <taxon>Gobiiformes</taxon>
        <taxon>Gobioidei</taxon>
        <taxon>Gobiidae</taxon>
        <taxon>Gobiinae</taxon>
        <taxon>Knipowitschia</taxon>
    </lineage>
</organism>
<feature type="region of interest" description="Disordered" evidence="1">
    <location>
        <begin position="1"/>
        <end position="55"/>
    </location>
</feature>
<name>A0AAV2JDZ5_KNICA</name>